<protein>
    <submittedName>
        <fullName evidence="1">Uncharacterized protein</fullName>
    </submittedName>
</protein>
<organism evidence="1 2">
    <name type="scientific">Amycolatopsis marina</name>
    <dbReference type="NCBI Taxonomy" id="490629"/>
    <lineage>
        <taxon>Bacteria</taxon>
        <taxon>Bacillati</taxon>
        <taxon>Actinomycetota</taxon>
        <taxon>Actinomycetes</taxon>
        <taxon>Pseudonocardiales</taxon>
        <taxon>Pseudonocardiaceae</taxon>
        <taxon>Amycolatopsis</taxon>
    </lineage>
</organism>
<keyword evidence="2" id="KW-1185">Reference proteome</keyword>
<dbReference type="AlphaFoldDB" id="A0A1I1AZU8"/>
<dbReference type="Proteomes" id="UP000243799">
    <property type="component" value="Unassembled WGS sequence"/>
</dbReference>
<proteinExistence type="predicted"/>
<evidence type="ECO:0000313" key="2">
    <source>
        <dbReference type="Proteomes" id="UP000243799"/>
    </source>
</evidence>
<reference evidence="2" key="1">
    <citation type="submission" date="2016-10" db="EMBL/GenBank/DDBJ databases">
        <authorList>
            <person name="Varghese N."/>
            <person name="Submissions S."/>
        </authorList>
    </citation>
    <scope>NUCLEOTIDE SEQUENCE [LARGE SCALE GENOMIC DNA]</scope>
    <source>
        <strain evidence="2">CGMCC 4.3568</strain>
    </source>
</reference>
<dbReference type="STRING" id="490629.SAMN05216266_110210"/>
<accession>A0A1I1AZU8</accession>
<dbReference type="RefSeq" id="WP_091674464.1">
    <property type="nucleotide sequence ID" value="NZ_FOKG01000010.1"/>
</dbReference>
<dbReference type="OrthoDB" id="191189at2"/>
<sequence length="148" mass="16105">MDNSDFGSDKDGVIDQEHHFPFVVDPRFARLLTPLHLDRKTSGVRVGWDGLSVRFGPWHVHSPLTNIAGASVTGPFSALRAIGTRVSLMDRGLTFGTNTLIGVCIDFHRPVRGVEPLGVLRHPALTVTVAEPQLLARWLRSHATAPGA</sequence>
<name>A0A1I1AZU8_9PSEU</name>
<dbReference type="EMBL" id="FOKG01000010">
    <property type="protein sequence ID" value="SFB41880.1"/>
    <property type="molecule type" value="Genomic_DNA"/>
</dbReference>
<evidence type="ECO:0000313" key="1">
    <source>
        <dbReference type="EMBL" id="SFB41880.1"/>
    </source>
</evidence>
<gene>
    <name evidence="1" type="ORF">SAMN05216266_110210</name>
</gene>